<evidence type="ECO:0000256" key="4">
    <source>
        <dbReference type="SAM" id="MobiDB-lite"/>
    </source>
</evidence>
<keyword evidence="8" id="KW-1185">Reference proteome</keyword>
<dbReference type="InterPro" id="IPR036058">
    <property type="entry name" value="Kazal_dom_sf"/>
</dbReference>
<dbReference type="InterPro" id="IPR050653">
    <property type="entry name" value="Prot_Inhib_GrowthFact_Antg"/>
</dbReference>
<dbReference type="PROSITE" id="PS51465">
    <property type="entry name" value="KAZAL_2"/>
    <property type="match status" value="1"/>
</dbReference>
<organism evidence="7 8">
    <name type="scientific">Phytophthora fragariaefolia</name>
    <dbReference type="NCBI Taxonomy" id="1490495"/>
    <lineage>
        <taxon>Eukaryota</taxon>
        <taxon>Sar</taxon>
        <taxon>Stramenopiles</taxon>
        <taxon>Oomycota</taxon>
        <taxon>Peronosporomycetes</taxon>
        <taxon>Peronosporales</taxon>
        <taxon>Peronosporaceae</taxon>
        <taxon>Phytophthora</taxon>
    </lineage>
</organism>
<keyword evidence="5" id="KW-0732">Signal</keyword>
<keyword evidence="3" id="KW-1015">Disulfide bond</keyword>
<keyword evidence="1" id="KW-0646">Protease inhibitor</keyword>
<dbReference type="AlphaFoldDB" id="A0A9W7CWP6"/>
<dbReference type="CDD" id="cd00104">
    <property type="entry name" value="KAZAL_FS"/>
    <property type="match status" value="1"/>
</dbReference>
<evidence type="ECO:0000256" key="1">
    <source>
        <dbReference type="ARBA" id="ARBA00022690"/>
    </source>
</evidence>
<dbReference type="InterPro" id="IPR002350">
    <property type="entry name" value="Kazal_dom"/>
</dbReference>
<dbReference type="Gene3D" id="3.30.60.30">
    <property type="match status" value="1"/>
</dbReference>
<feature type="region of interest" description="Disordered" evidence="4">
    <location>
        <begin position="32"/>
        <end position="94"/>
    </location>
</feature>
<evidence type="ECO:0000256" key="5">
    <source>
        <dbReference type="SAM" id="SignalP"/>
    </source>
</evidence>
<dbReference type="Pfam" id="PF00050">
    <property type="entry name" value="Kazal_1"/>
    <property type="match status" value="1"/>
</dbReference>
<gene>
    <name evidence="7" type="ORF">Pfra01_001324800</name>
</gene>
<feature type="domain" description="Kazal-like" evidence="6">
    <location>
        <begin position="89"/>
        <end position="141"/>
    </location>
</feature>
<dbReference type="GO" id="GO:0005576">
    <property type="term" value="C:extracellular region"/>
    <property type="evidence" value="ECO:0007669"/>
    <property type="project" value="TreeGrafter"/>
</dbReference>
<feature type="chain" id="PRO_5040823010" evidence="5">
    <location>
        <begin position="21"/>
        <end position="141"/>
    </location>
</feature>
<name>A0A9W7CWP6_9STRA</name>
<evidence type="ECO:0000313" key="7">
    <source>
        <dbReference type="EMBL" id="GMF41584.1"/>
    </source>
</evidence>
<evidence type="ECO:0000313" key="8">
    <source>
        <dbReference type="Proteomes" id="UP001165121"/>
    </source>
</evidence>
<feature type="compositionally biased region" description="Low complexity" evidence="4">
    <location>
        <begin position="73"/>
        <end position="92"/>
    </location>
</feature>
<feature type="compositionally biased region" description="Polar residues" evidence="4">
    <location>
        <begin position="32"/>
        <end position="52"/>
    </location>
</feature>
<comment type="caution">
    <text evidence="7">The sequence shown here is derived from an EMBL/GenBank/DDBJ whole genome shotgun (WGS) entry which is preliminary data.</text>
</comment>
<reference evidence="7" key="1">
    <citation type="submission" date="2023-04" db="EMBL/GenBank/DDBJ databases">
        <title>Phytophthora fragariaefolia NBRC 109709.</title>
        <authorList>
            <person name="Ichikawa N."/>
            <person name="Sato H."/>
            <person name="Tonouchi N."/>
        </authorList>
    </citation>
    <scope>NUCLEOTIDE SEQUENCE</scope>
    <source>
        <strain evidence="7">NBRC 109709</strain>
    </source>
</reference>
<dbReference type="Proteomes" id="UP001165121">
    <property type="component" value="Unassembled WGS sequence"/>
</dbReference>
<dbReference type="PANTHER" id="PTHR10913:SF45">
    <property type="entry name" value="FOLLISTATIN, ISOFORM A-RELATED"/>
    <property type="match status" value="1"/>
</dbReference>
<feature type="signal peptide" evidence="5">
    <location>
        <begin position="1"/>
        <end position="20"/>
    </location>
</feature>
<dbReference type="SUPFAM" id="SSF100895">
    <property type="entry name" value="Kazal-type serine protease inhibitors"/>
    <property type="match status" value="1"/>
</dbReference>
<evidence type="ECO:0000259" key="6">
    <source>
        <dbReference type="PROSITE" id="PS51465"/>
    </source>
</evidence>
<evidence type="ECO:0000256" key="2">
    <source>
        <dbReference type="ARBA" id="ARBA00022900"/>
    </source>
</evidence>
<proteinExistence type="predicted"/>
<dbReference type="SMART" id="SM00280">
    <property type="entry name" value="KAZAL"/>
    <property type="match status" value="1"/>
</dbReference>
<keyword evidence="2" id="KW-0722">Serine protease inhibitor</keyword>
<protein>
    <submittedName>
        <fullName evidence="7">Unnamed protein product</fullName>
    </submittedName>
</protein>
<dbReference type="OrthoDB" id="111352at2759"/>
<accession>A0A9W7CWP6</accession>
<dbReference type="EMBL" id="BSXT01001352">
    <property type="protein sequence ID" value="GMF41584.1"/>
    <property type="molecule type" value="Genomic_DNA"/>
</dbReference>
<dbReference type="PANTHER" id="PTHR10913">
    <property type="entry name" value="FOLLISTATIN-RELATED"/>
    <property type="match status" value="1"/>
</dbReference>
<sequence>MKFLAGLVVAAVALVGSSTASETITVDPSTLTKINPENQLPGPTTSTSTANPSLFMGIGPEVFPGEPDYNTPSASSGTGSFGSVGSSLASSGTTCNQACPDDYDPVCGTDGVTYSNSCKLGVASCENFAKAISKKSDGPCP</sequence>
<evidence type="ECO:0000256" key="3">
    <source>
        <dbReference type="ARBA" id="ARBA00023157"/>
    </source>
</evidence>